<dbReference type="InterPro" id="IPR005467">
    <property type="entry name" value="His_kinase_dom"/>
</dbReference>
<dbReference type="Gene3D" id="1.20.5.1930">
    <property type="match status" value="1"/>
</dbReference>
<name>A0A367ZLW7_9BACT</name>
<dbReference type="NCBIfam" id="TIGR00229">
    <property type="entry name" value="sensory_box"/>
    <property type="match status" value="7"/>
</dbReference>
<evidence type="ECO:0000259" key="4">
    <source>
        <dbReference type="PROSITE" id="PS50113"/>
    </source>
</evidence>
<dbReference type="GO" id="GO:0016020">
    <property type="term" value="C:membrane"/>
    <property type="evidence" value="ECO:0007669"/>
    <property type="project" value="InterPro"/>
</dbReference>
<dbReference type="PROSITE" id="PS50109">
    <property type="entry name" value="HIS_KIN"/>
    <property type="match status" value="1"/>
</dbReference>
<dbReference type="Pfam" id="PF02518">
    <property type="entry name" value="HATPase_c"/>
    <property type="match status" value="1"/>
</dbReference>
<proteinExistence type="predicted"/>
<feature type="coiled-coil region" evidence="1">
    <location>
        <begin position="846"/>
        <end position="873"/>
    </location>
</feature>
<dbReference type="InterPro" id="IPR003018">
    <property type="entry name" value="GAF"/>
</dbReference>
<feature type="domain" description="PAS" evidence="3">
    <location>
        <begin position="607"/>
        <end position="650"/>
    </location>
</feature>
<keyword evidence="1" id="KW-0175">Coiled coil</keyword>
<dbReference type="InterPro" id="IPR001610">
    <property type="entry name" value="PAC"/>
</dbReference>
<dbReference type="Pfam" id="PF13426">
    <property type="entry name" value="PAS_9"/>
    <property type="match status" value="2"/>
</dbReference>
<feature type="domain" description="PAS" evidence="3">
    <location>
        <begin position="983"/>
        <end position="1019"/>
    </location>
</feature>
<dbReference type="GO" id="GO:0006355">
    <property type="term" value="P:regulation of DNA-templated transcription"/>
    <property type="evidence" value="ECO:0007669"/>
    <property type="project" value="InterPro"/>
</dbReference>
<dbReference type="Pfam" id="PF08448">
    <property type="entry name" value="PAS_4"/>
    <property type="match status" value="4"/>
</dbReference>
<dbReference type="InterPro" id="IPR029016">
    <property type="entry name" value="GAF-like_dom_sf"/>
</dbReference>
<dbReference type="SMART" id="SM00086">
    <property type="entry name" value="PAC"/>
    <property type="match status" value="5"/>
</dbReference>
<dbReference type="InterPro" id="IPR003594">
    <property type="entry name" value="HATPase_dom"/>
</dbReference>
<sequence>MGREKAPQTSWQIGLSEEEWAIARSIVRRRLDREPRTNDLEALKRRLEEAEIAATAALMALERRESLYRQVCETAQEGIWAMDAQQMTTYVNPRMAEMLGRSPADIIGQPVTAFMFSDDLPAHEARMRQRTQGESGTYEQRFRRSNGKAIWCTVTATALRAADGAFAGSFALLTDITERKMAEEALRRSEQRLACLLAIAQHPSEDLREFLDFVLTQILDLTRSPLGFIHWYDETKRELTLNTWSKEAMAQCRIPNPSTVYQLEQTGIWGEAVRERRPLLINDFAAPDPRKRGFPPGHVEVKRFLAVPLIKEGKIVAVVAVGNKREPYDDTDIEQLRLALDAAWTIVQRRQAEQALQASEAMFEAVIDAIPEWIHITDEQGRLVFMNRSLLAQLDRMGLPTDFQGKTVRELFPFLGKGAEEGMARARTTGTLVQSEEETLYQGQRYITETRLLPLPTTAGKGRLLTMVRDITREREQQAEILRAKEEWERTFNAVPDLIAILSPDRKIIRMNQAMANRLGINPAAAQGRFCYELMHDPAAPPPTCPHERLLRDGLEHSSDAWESRLRGHFLITASPIRDGQGNLLGSVHVARDVTEIRQAQAALAESEERFRTFIEKAGDAIFIYDERMVFLEANTAACRRLGYTREELLRMGPADLSAPEFAVLLPERIATIKQQGSLIFETEHVSKNGTRIPTEISASLVTFQGRPMIISIARDISERKRAEQALEESREKYRLLFTRMGSGFALHEMLFDNHGRPHDYRFLEVNPAFEEMTGLKAHEIIGRTVREVLPGVEPFWIATYGQVVQTGETLSFEHYTATLDRYYEVSAFRPRPGQFAVMITDVTSRKLIENALEESEEKFRALVENLDDAVGRLDRNGGVLYVSPAIVRLLGQPPEFFLDRTIDTLPAEFQGLVNDWRRAFDHVLATGQSQVAEFRFATPTATRDLECRLFPECDEQGQVRTVLTITRDITSLRKAQAELRESEERFRALAEAADEAIVILSHDGRIIDGNRQLAGLVGAATLTEVLGRSITEFFQEPWKSLVRTNIQNHLEQPYETELVRLDDQKRWVRISPKETRYRGEPARVSAIQDLTPQKQAAERLRESNDRLHALASKLETIREDEKARVSREIHDDLGQLLTGMKVEINRVAEWLNQPLGTIATNRLRAKVQEVGTLAHQALETVRRIARELRPSLIDDLGLIAAIDWQVANFHERSGIECDLKITLEEAAFPKEVSIAIYRILQEALTNVLRHAQARRVGVRLFLEEDRVVFEVEDDGIGMPEAIPTAARSLGIMGMKERALHIGGTLFVESRPGSGTLIRLEIPRGRLQR</sequence>
<protein>
    <submittedName>
        <fullName evidence="5">Diguanylate cyclase/phosphodiesterase (GGDEF &amp; EAL domains) with PAS/PAC sensor(S)</fullName>
    </submittedName>
</protein>
<feature type="domain" description="PAC" evidence="4">
    <location>
        <begin position="931"/>
        <end position="982"/>
    </location>
</feature>
<dbReference type="GO" id="GO:0000155">
    <property type="term" value="F:phosphorelay sensor kinase activity"/>
    <property type="evidence" value="ECO:0007669"/>
    <property type="project" value="InterPro"/>
</dbReference>
<dbReference type="Pfam" id="PF00989">
    <property type="entry name" value="PAS"/>
    <property type="match status" value="1"/>
</dbReference>
<dbReference type="Proteomes" id="UP000252355">
    <property type="component" value="Unassembled WGS sequence"/>
</dbReference>
<organism evidence="5 6">
    <name type="scientific">Candidatus Ozemobacter sibiricus</name>
    <dbReference type="NCBI Taxonomy" id="2268124"/>
    <lineage>
        <taxon>Bacteria</taxon>
        <taxon>Candidatus Ozemobacteria</taxon>
        <taxon>Candidatus Ozemobacterales</taxon>
        <taxon>Candidatus Ozemobacteraceae</taxon>
        <taxon>Candidatus Ozemobacter</taxon>
    </lineage>
</organism>
<dbReference type="InterPro" id="IPR035965">
    <property type="entry name" value="PAS-like_dom_sf"/>
</dbReference>
<dbReference type="EMBL" id="QOQW01000016">
    <property type="protein sequence ID" value="RCK79108.1"/>
    <property type="molecule type" value="Genomic_DNA"/>
</dbReference>
<feature type="domain" description="PAC" evidence="4">
    <location>
        <begin position="679"/>
        <end position="729"/>
    </location>
</feature>
<dbReference type="SMART" id="SM00065">
    <property type="entry name" value="GAF"/>
    <property type="match status" value="1"/>
</dbReference>
<feature type="domain" description="Histidine kinase" evidence="2">
    <location>
        <begin position="1147"/>
        <end position="1326"/>
    </location>
</feature>
<comment type="caution">
    <text evidence="5">The sequence shown here is derived from an EMBL/GenBank/DDBJ whole genome shotgun (WGS) entry which is preliminary data.</text>
</comment>
<dbReference type="PROSITE" id="PS50113">
    <property type="entry name" value="PAC"/>
    <property type="match status" value="5"/>
</dbReference>
<dbReference type="InterPro" id="IPR000700">
    <property type="entry name" value="PAS-assoc_C"/>
</dbReference>
<dbReference type="InterPro" id="IPR011712">
    <property type="entry name" value="Sig_transdc_His_kin_sub3_dim/P"/>
</dbReference>
<dbReference type="InterPro" id="IPR036890">
    <property type="entry name" value="HATPase_C_sf"/>
</dbReference>
<feature type="coiled-coil region" evidence="1">
    <location>
        <begin position="590"/>
        <end position="617"/>
    </location>
</feature>
<dbReference type="GO" id="GO:0046983">
    <property type="term" value="F:protein dimerization activity"/>
    <property type="evidence" value="ECO:0007669"/>
    <property type="project" value="InterPro"/>
</dbReference>
<dbReference type="PANTHER" id="PTHR44757">
    <property type="entry name" value="DIGUANYLATE CYCLASE DGCP"/>
    <property type="match status" value="1"/>
</dbReference>
<dbReference type="Gene3D" id="3.30.450.40">
    <property type="match status" value="1"/>
</dbReference>
<feature type="domain" description="PAC" evidence="4">
    <location>
        <begin position="136"/>
        <end position="188"/>
    </location>
</feature>
<feature type="coiled-coil region" evidence="1">
    <location>
        <begin position="713"/>
        <end position="740"/>
    </location>
</feature>
<evidence type="ECO:0000256" key="1">
    <source>
        <dbReference type="SAM" id="Coils"/>
    </source>
</evidence>
<evidence type="ECO:0000259" key="2">
    <source>
        <dbReference type="PROSITE" id="PS50109"/>
    </source>
</evidence>
<evidence type="ECO:0000313" key="5">
    <source>
        <dbReference type="EMBL" id="RCK79108.1"/>
    </source>
</evidence>
<dbReference type="InterPro" id="IPR000014">
    <property type="entry name" value="PAS"/>
</dbReference>
<dbReference type="Pfam" id="PF07730">
    <property type="entry name" value="HisKA_3"/>
    <property type="match status" value="1"/>
</dbReference>
<feature type="domain" description="PAS" evidence="3">
    <location>
        <begin position="750"/>
        <end position="790"/>
    </location>
</feature>
<dbReference type="InterPro" id="IPR013767">
    <property type="entry name" value="PAS_fold"/>
</dbReference>
<dbReference type="SUPFAM" id="SSF55781">
    <property type="entry name" value="GAF domain-like"/>
    <property type="match status" value="1"/>
</dbReference>
<dbReference type="CDD" id="cd16917">
    <property type="entry name" value="HATPase_UhpB-NarQ-NarX-like"/>
    <property type="match status" value="1"/>
</dbReference>
<reference evidence="5 6" key="1">
    <citation type="submission" date="2018-05" db="EMBL/GenBank/DDBJ databases">
        <title>A metagenomic window into the 2 km-deep terrestrial subsurface aquifer revealed taxonomically and functionally diverse microbial community comprising novel uncultured bacterial lineages.</title>
        <authorList>
            <person name="Kadnikov V.V."/>
            <person name="Mardanov A.V."/>
            <person name="Beletsky A.V."/>
            <person name="Banks D."/>
            <person name="Pimenov N.V."/>
            <person name="Frank Y.A."/>
            <person name="Karnachuk O.V."/>
            <person name="Ravin N.V."/>
        </authorList>
    </citation>
    <scope>NUCLEOTIDE SEQUENCE [LARGE SCALE GENOMIC DNA]</scope>
    <source>
        <strain evidence="5">BY5</strain>
    </source>
</reference>
<dbReference type="InterPro" id="IPR052155">
    <property type="entry name" value="Biofilm_reg_signaling"/>
</dbReference>
<dbReference type="InterPro" id="IPR013656">
    <property type="entry name" value="PAS_4"/>
</dbReference>
<dbReference type="PROSITE" id="PS50112">
    <property type="entry name" value="PAS"/>
    <property type="match status" value="5"/>
</dbReference>
<feature type="domain" description="PAS" evidence="3">
    <location>
        <begin position="64"/>
        <end position="134"/>
    </location>
</feature>
<feature type="domain" description="PAC" evidence="4">
    <location>
        <begin position="1053"/>
        <end position="1103"/>
    </location>
</feature>
<feature type="domain" description="PAC" evidence="4">
    <location>
        <begin position="544"/>
        <end position="606"/>
    </location>
</feature>
<dbReference type="SMART" id="SM00387">
    <property type="entry name" value="HATPase_c"/>
    <property type="match status" value="1"/>
</dbReference>
<dbReference type="Gene3D" id="3.30.565.10">
    <property type="entry name" value="Histidine kinase-like ATPase, C-terminal domain"/>
    <property type="match status" value="1"/>
</dbReference>
<dbReference type="SUPFAM" id="SSF55874">
    <property type="entry name" value="ATPase domain of HSP90 chaperone/DNA topoisomerase II/histidine kinase"/>
    <property type="match status" value="1"/>
</dbReference>
<evidence type="ECO:0000313" key="6">
    <source>
        <dbReference type="Proteomes" id="UP000252355"/>
    </source>
</evidence>
<dbReference type="SMART" id="SM00091">
    <property type="entry name" value="PAS"/>
    <property type="match status" value="7"/>
</dbReference>
<dbReference type="CDD" id="cd00130">
    <property type="entry name" value="PAS"/>
    <property type="match status" value="6"/>
</dbReference>
<dbReference type="SUPFAM" id="SSF55785">
    <property type="entry name" value="PYP-like sensor domain (PAS domain)"/>
    <property type="match status" value="7"/>
</dbReference>
<dbReference type="PANTHER" id="PTHR44757:SF2">
    <property type="entry name" value="BIOFILM ARCHITECTURE MAINTENANCE PROTEIN MBAA"/>
    <property type="match status" value="1"/>
</dbReference>
<accession>A0A367ZLW7</accession>
<feature type="domain" description="PAS" evidence="3">
    <location>
        <begin position="856"/>
        <end position="902"/>
    </location>
</feature>
<evidence type="ECO:0000259" key="3">
    <source>
        <dbReference type="PROSITE" id="PS50112"/>
    </source>
</evidence>
<dbReference type="Gene3D" id="3.30.450.20">
    <property type="entry name" value="PAS domain"/>
    <property type="match status" value="7"/>
</dbReference>
<dbReference type="Pfam" id="PF13185">
    <property type="entry name" value="GAF_2"/>
    <property type="match status" value="1"/>
</dbReference>
<gene>
    <name evidence="5" type="ORF">OZSIB_0450</name>
</gene>